<dbReference type="EMBL" id="JACMSC010000021">
    <property type="protein sequence ID" value="KAG6470650.1"/>
    <property type="molecule type" value="Genomic_DNA"/>
</dbReference>
<name>A0A8J5C1N4_ZINOF</name>
<accession>A0A8J5C1N4</accession>
<dbReference type="AlphaFoldDB" id="A0A8J5C1N4"/>
<gene>
    <name evidence="2" type="ORF">ZIOFF_071727</name>
</gene>
<evidence type="ECO:0000313" key="3">
    <source>
        <dbReference type="Proteomes" id="UP000734854"/>
    </source>
</evidence>
<proteinExistence type="predicted"/>
<protein>
    <submittedName>
        <fullName evidence="2">Uncharacterized protein</fullName>
    </submittedName>
</protein>
<evidence type="ECO:0000313" key="2">
    <source>
        <dbReference type="EMBL" id="KAG6470650.1"/>
    </source>
</evidence>
<feature type="compositionally biased region" description="Low complexity" evidence="1">
    <location>
        <begin position="77"/>
        <end position="87"/>
    </location>
</feature>
<feature type="compositionally biased region" description="Acidic residues" evidence="1">
    <location>
        <begin position="15"/>
        <end position="29"/>
    </location>
</feature>
<sequence length="120" mass="12869">MRGQTADKEWKGKEEEEEEGETAGEDEDLPSFPRPAPARSGNSPHHTSMGKGGPLHGLQNCRELFDERSVGGGGGSAAAVGRGRSGSRVLVARRDAVQVPVVEPSPLCQHARSLRLRLFQ</sequence>
<feature type="compositionally biased region" description="Basic and acidic residues" evidence="1">
    <location>
        <begin position="1"/>
        <end position="14"/>
    </location>
</feature>
<dbReference type="Proteomes" id="UP000734854">
    <property type="component" value="Unassembled WGS sequence"/>
</dbReference>
<keyword evidence="3" id="KW-1185">Reference proteome</keyword>
<reference evidence="2 3" key="1">
    <citation type="submission" date="2020-08" db="EMBL/GenBank/DDBJ databases">
        <title>Plant Genome Project.</title>
        <authorList>
            <person name="Zhang R.-G."/>
        </authorList>
    </citation>
    <scope>NUCLEOTIDE SEQUENCE [LARGE SCALE GENOMIC DNA]</scope>
    <source>
        <tissue evidence="2">Rhizome</tissue>
    </source>
</reference>
<comment type="caution">
    <text evidence="2">The sequence shown here is derived from an EMBL/GenBank/DDBJ whole genome shotgun (WGS) entry which is preliminary data.</text>
</comment>
<feature type="region of interest" description="Disordered" evidence="1">
    <location>
        <begin position="1"/>
        <end position="87"/>
    </location>
</feature>
<organism evidence="2 3">
    <name type="scientific">Zingiber officinale</name>
    <name type="common">Ginger</name>
    <name type="synonym">Amomum zingiber</name>
    <dbReference type="NCBI Taxonomy" id="94328"/>
    <lineage>
        <taxon>Eukaryota</taxon>
        <taxon>Viridiplantae</taxon>
        <taxon>Streptophyta</taxon>
        <taxon>Embryophyta</taxon>
        <taxon>Tracheophyta</taxon>
        <taxon>Spermatophyta</taxon>
        <taxon>Magnoliopsida</taxon>
        <taxon>Liliopsida</taxon>
        <taxon>Zingiberales</taxon>
        <taxon>Zingiberaceae</taxon>
        <taxon>Zingiber</taxon>
    </lineage>
</organism>
<evidence type="ECO:0000256" key="1">
    <source>
        <dbReference type="SAM" id="MobiDB-lite"/>
    </source>
</evidence>